<dbReference type="EMBL" id="JPKZ01000441">
    <property type="protein sequence ID" value="KHN87279.1"/>
    <property type="molecule type" value="Genomic_DNA"/>
</dbReference>
<feature type="transmembrane region" description="Helical" evidence="1">
    <location>
        <begin position="139"/>
        <end position="155"/>
    </location>
</feature>
<reference evidence="2 3" key="1">
    <citation type="submission" date="2014-11" db="EMBL/GenBank/DDBJ databases">
        <title>Genetic blueprint of the zoonotic pathogen Toxocara canis.</title>
        <authorList>
            <person name="Zhu X.-Q."/>
            <person name="Korhonen P.K."/>
            <person name="Cai H."/>
            <person name="Young N.D."/>
            <person name="Nejsum P."/>
            <person name="von Samson-Himmelstjerna G."/>
            <person name="Boag P.R."/>
            <person name="Tan P."/>
            <person name="Li Q."/>
            <person name="Min J."/>
            <person name="Yang Y."/>
            <person name="Wang X."/>
            <person name="Fang X."/>
            <person name="Hall R.S."/>
            <person name="Hofmann A."/>
            <person name="Sternberg P.W."/>
            <person name="Jex A.R."/>
            <person name="Gasser R.B."/>
        </authorList>
    </citation>
    <scope>NUCLEOTIDE SEQUENCE [LARGE SCALE GENOMIC DNA]</scope>
    <source>
        <strain evidence="2">PN_DK_2014</strain>
    </source>
</reference>
<name>A0A0B2W0W5_TOXCA</name>
<dbReference type="OrthoDB" id="267284at2759"/>
<dbReference type="AlphaFoldDB" id="A0A0B2W0W5"/>
<proteinExistence type="predicted"/>
<protein>
    <submittedName>
        <fullName evidence="2">Transmembrane protein</fullName>
    </submittedName>
</protein>
<organism evidence="2 3">
    <name type="scientific">Toxocara canis</name>
    <name type="common">Canine roundworm</name>
    <dbReference type="NCBI Taxonomy" id="6265"/>
    <lineage>
        <taxon>Eukaryota</taxon>
        <taxon>Metazoa</taxon>
        <taxon>Ecdysozoa</taxon>
        <taxon>Nematoda</taxon>
        <taxon>Chromadorea</taxon>
        <taxon>Rhabditida</taxon>
        <taxon>Spirurina</taxon>
        <taxon>Ascaridomorpha</taxon>
        <taxon>Ascaridoidea</taxon>
        <taxon>Toxocaridae</taxon>
        <taxon>Toxocara</taxon>
    </lineage>
</organism>
<evidence type="ECO:0000313" key="2">
    <source>
        <dbReference type="EMBL" id="KHN87279.1"/>
    </source>
</evidence>
<keyword evidence="1" id="KW-1133">Transmembrane helix</keyword>
<keyword evidence="1 2" id="KW-0812">Transmembrane</keyword>
<evidence type="ECO:0000313" key="3">
    <source>
        <dbReference type="Proteomes" id="UP000031036"/>
    </source>
</evidence>
<feature type="transmembrane region" description="Helical" evidence="1">
    <location>
        <begin position="26"/>
        <end position="46"/>
    </location>
</feature>
<dbReference type="InterPro" id="IPR008496">
    <property type="entry name" value="TMEM222/RTE1"/>
</dbReference>
<comment type="caution">
    <text evidence="2">The sequence shown here is derived from an EMBL/GenBank/DDBJ whole genome shotgun (WGS) entry which is preliminary data.</text>
</comment>
<dbReference type="PANTHER" id="PTHR20921">
    <property type="entry name" value="TRANSMEMBRANE PROTEIN 222"/>
    <property type="match status" value="1"/>
</dbReference>
<dbReference type="Pfam" id="PF05608">
    <property type="entry name" value="RTE1"/>
    <property type="match status" value="1"/>
</dbReference>
<dbReference type="PANTHER" id="PTHR20921:SF0">
    <property type="entry name" value="TRANSMEMBRANE PROTEIN 222"/>
    <property type="match status" value="1"/>
</dbReference>
<dbReference type="STRING" id="6265.A0A0B2W0W5"/>
<sequence>MKVKENAYFSGSDEIGEMEVDPSRRRFPVCIVWAPIPLLTWLFPFIGHMGIATSRGVIRDFAGSYCVNEDDMAFGWPTRYLKLDVDKVVGGAEAWDRAVRSASDEYKGHVHNLICDNCHSHVALALNEMRYAQRRNYNMIYLGTLIFFKARYVGFGGFLKQWLPALVFAVFLVYRIAPCTSLSGAEVTAFERGDCSVTSFHPTHGQRSCRPPSLLHGVSQFFKDESEGDRGTCLRCRVLNILSYAILLTHSFFTLPMRSGGGGTYISNGSYVVVKLNRESAELMLFVIPVLC</sequence>
<gene>
    <name evidence="2" type="primary">TMEM222</name>
    <name evidence="2" type="ORF">Tcan_17917</name>
</gene>
<evidence type="ECO:0000256" key="1">
    <source>
        <dbReference type="SAM" id="Phobius"/>
    </source>
</evidence>
<accession>A0A0B2W0W5</accession>
<dbReference type="Proteomes" id="UP000031036">
    <property type="component" value="Unassembled WGS sequence"/>
</dbReference>
<keyword evidence="1" id="KW-0472">Membrane</keyword>
<keyword evidence="3" id="KW-1185">Reference proteome</keyword>